<gene>
    <name evidence="2" type="ORF">V5799_007104</name>
</gene>
<dbReference type="Proteomes" id="UP001321473">
    <property type="component" value="Unassembled WGS sequence"/>
</dbReference>
<feature type="chain" id="PRO_5042909101" evidence="1">
    <location>
        <begin position="25"/>
        <end position="407"/>
    </location>
</feature>
<keyword evidence="1" id="KW-0732">Signal</keyword>
<dbReference type="AlphaFoldDB" id="A0AAQ4DUH5"/>
<evidence type="ECO:0000313" key="3">
    <source>
        <dbReference type="Proteomes" id="UP001321473"/>
    </source>
</evidence>
<evidence type="ECO:0000313" key="2">
    <source>
        <dbReference type="EMBL" id="KAK8766115.1"/>
    </source>
</evidence>
<name>A0AAQ4DUH5_AMBAM</name>
<feature type="signal peptide" evidence="1">
    <location>
        <begin position="1"/>
        <end position="24"/>
    </location>
</feature>
<comment type="caution">
    <text evidence="2">The sequence shown here is derived from an EMBL/GenBank/DDBJ whole genome shotgun (WGS) entry which is preliminary data.</text>
</comment>
<keyword evidence="3" id="KW-1185">Reference proteome</keyword>
<evidence type="ECO:0000256" key="1">
    <source>
        <dbReference type="SAM" id="SignalP"/>
    </source>
</evidence>
<protein>
    <submittedName>
        <fullName evidence="2">Uncharacterized protein</fullName>
    </submittedName>
</protein>
<proteinExistence type="predicted"/>
<organism evidence="2 3">
    <name type="scientific">Amblyomma americanum</name>
    <name type="common">Lone star tick</name>
    <dbReference type="NCBI Taxonomy" id="6943"/>
    <lineage>
        <taxon>Eukaryota</taxon>
        <taxon>Metazoa</taxon>
        <taxon>Ecdysozoa</taxon>
        <taxon>Arthropoda</taxon>
        <taxon>Chelicerata</taxon>
        <taxon>Arachnida</taxon>
        <taxon>Acari</taxon>
        <taxon>Parasitiformes</taxon>
        <taxon>Ixodida</taxon>
        <taxon>Ixodoidea</taxon>
        <taxon>Ixodidae</taxon>
        <taxon>Amblyomminae</taxon>
        <taxon>Amblyomma</taxon>
    </lineage>
</organism>
<sequence length="407" mass="41929">MKPLSVAALALCLLMPHEFKPCLADYRFNIGANEDQGGSGFGSGLGAGFGTSASGGSRFGEGSWLSGGGYDGLKGGSGGNGGWSIWSYPSTSWYWVPAQLGGSLGGSGSWELQRGQSYPGSSYTSWVIGGQDSGLGGLQGGQGGWIGQTDQDSDLGWGLRRGLSEQGGLGSDLGLLGGRQLGGLSGGLGGYEESGGLGGGLRLFGRRRRNSRLRRLLGRLSGTGWGSSLSGGLGGRFNGLDSLRRERRLLGGSFGTGLLGGLIGSGIGQIAGFGAQGLLGRGRLSRRLRRLSRRNRRLLEGGSLGGIGSGDRWRSVLGTGSGLGAGLLLGGLGNRGGLFGNFGGSYGGRSNGWSGWGYGRSGSRRCMSGTCAGRYYSSSGSGCRSGFCRRYSRRRCVSGYCRRSYRY</sequence>
<dbReference type="EMBL" id="JARKHS020026693">
    <property type="protein sequence ID" value="KAK8766115.1"/>
    <property type="molecule type" value="Genomic_DNA"/>
</dbReference>
<reference evidence="2 3" key="1">
    <citation type="journal article" date="2023" name="Arcadia Sci">
        <title>De novo assembly of a long-read Amblyomma americanum tick genome.</title>
        <authorList>
            <person name="Chou S."/>
            <person name="Poskanzer K.E."/>
            <person name="Rollins M."/>
            <person name="Thuy-Boun P.S."/>
        </authorList>
    </citation>
    <scope>NUCLEOTIDE SEQUENCE [LARGE SCALE GENOMIC DNA]</scope>
    <source>
        <strain evidence="2">F_SG_1</strain>
        <tissue evidence="2">Salivary glands</tissue>
    </source>
</reference>
<accession>A0AAQ4DUH5</accession>